<reference evidence="2 3" key="1">
    <citation type="journal article" date="2019" name="Emerg. Microbes Infect.">
        <title>Comprehensive subspecies identification of 175 nontuberculous mycobacteria species based on 7547 genomic profiles.</title>
        <authorList>
            <person name="Matsumoto Y."/>
            <person name="Kinjo T."/>
            <person name="Motooka D."/>
            <person name="Nabeya D."/>
            <person name="Jung N."/>
            <person name="Uechi K."/>
            <person name="Horii T."/>
            <person name="Iida T."/>
            <person name="Fujita J."/>
            <person name="Nakamura S."/>
        </authorList>
    </citation>
    <scope>NUCLEOTIDE SEQUENCE [LARGE SCALE GENOMIC DNA]</scope>
    <source>
        <strain evidence="2 3">JCM 18565</strain>
    </source>
</reference>
<evidence type="ECO:0000313" key="3">
    <source>
        <dbReference type="Proteomes" id="UP000465240"/>
    </source>
</evidence>
<evidence type="ECO:0000259" key="1">
    <source>
        <dbReference type="SMART" id="SM00822"/>
    </source>
</evidence>
<dbReference type="PRINTS" id="PR00081">
    <property type="entry name" value="GDHRDH"/>
</dbReference>
<comment type="caution">
    <text evidence="2">The sequence shown here is derived from an EMBL/GenBank/DDBJ whole genome shotgun (WGS) entry which is preliminary data.</text>
</comment>
<sequence length="339" mass="36656">MHVTLPTEETVRRCGILVCMGVRDGIVSLFDAVLDRAVVPGYTRIGYRLRTLEWPDDVQTGALRGRTALVTGANRGIGKAIAAGLAGLGATVLLTVRDGAKGEQARAEIIAGNPDADIRVEVCDMSDLAGVRAFAADLAGRMAGLDILIHNAGLLPAQRAETSEGHEVTLATHVLGPLLLTEGLLPLLRASSDPRVILMSSGGMYTQQLPVEDPEYRAGRYRGAIAYARSKRIQVAFTSILARRWAGIRVYSMHPGWADTPGVASSLPGFRRLTGPLLRTAEEGADTAVWLAATKPAPPTGLFWHDRRPRPQHYLPTTWYSDEELARMWRYCADAVGLD</sequence>
<dbReference type="InterPro" id="IPR057326">
    <property type="entry name" value="KR_dom"/>
</dbReference>
<organism evidence="2 3">
    <name type="scientific">Mycobacterium paragordonae</name>
    <dbReference type="NCBI Taxonomy" id="1389713"/>
    <lineage>
        <taxon>Bacteria</taxon>
        <taxon>Bacillati</taxon>
        <taxon>Actinomycetota</taxon>
        <taxon>Actinomycetes</taxon>
        <taxon>Mycobacteriales</taxon>
        <taxon>Mycobacteriaceae</taxon>
        <taxon>Mycobacterium</taxon>
    </lineage>
</organism>
<dbReference type="SMART" id="SM00822">
    <property type="entry name" value="PKS_KR"/>
    <property type="match status" value="1"/>
</dbReference>
<evidence type="ECO:0000313" key="2">
    <source>
        <dbReference type="EMBL" id="GFG78168.1"/>
    </source>
</evidence>
<dbReference type="Gene3D" id="3.40.50.720">
    <property type="entry name" value="NAD(P)-binding Rossmann-like Domain"/>
    <property type="match status" value="1"/>
</dbReference>
<dbReference type="PANTHER" id="PTHR44656">
    <property type="entry name" value="DEHYDROGENASE/REDUCTASE SDR FAMILY MEMBER 12"/>
    <property type="match status" value="1"/>
</dbReference>
<accession>A0ABQ1C1V2</accession>
<dbReference type="InterPro" id="IPR052992">
    <property type="entry name" value="SDR_member_12"/>
</dbReference>
<dbReference type="Pfam" id="PF00106">
    <property type="entry name" value="adh_short"/>
    <property type="match status" value="1"/>
</dbReference>
<dbReference type="Proteomes" id="UP000465240">
    <property type="component" value="Unassembled WGS sequence"/>
</dbReference>
<name>A0ABQ1C1V2_9MYCO</name>
<dbReference type="PANTHER" id="PTHR44656:SF7">
    <property type="entry name" value="DEHYDROGENASE_REDUCTASE SDR FAMILY MEMBER 12"/>
    <property type="match status" value="1"/>
</dbReference>
<dbReference type="EMBL" id="BLKX01000001">
    <property type="protein sequence ID" value="GFG78168.1"/>
    <property type="molecule type" value="Genomic_DNA"/>
</dbReference>
<keyword evidence="3" id="KW-1185">Reference proteome</keyword>
<dbReference type="InterPro" id="IPR002347">
    <property type="entry name" value="SDR_fam"/>
</dbReference>
<dbReference type="SUPFAM" id="SSF51735">
    <property type="entry name" value="NAD(P)-binding Rossmann-fold domains"/>
    <property type="match status" value="1"/>
</dbReference>
<feature type="domain" description="Ketoreductase" evidence="1">
    <location>
        <begin position="66"/>
        <end position="248"/>
    </location>
</feature>
<gene>
    <name evidence="2" type="ORF">MPRG_14440</name>
</gene>
<protein>
    <submittedName>
        <fullName evidence="2">Short-chain dehydrogenase</fullName>
    </submittedName>
</protein>
<proteinExistence type="predicted"/>
<dbReference type="InterPro" id="IPR036291">
    <property type="entry name" value="NAD(P)-bd_dom_sf"/>
</dbReference>